<dbReference type="SUPFAM" id="SSF69360">
    <property type="entry name" value="Cell wall binding repeat"/>
    <property type="match status" value="1"/>
</dbReference>
<protein>
    <submittedName>
        <fullName evidence="1">Uncharacterized protein</fullName>
    </submittedName>
</protein>
<name>A0A7Y0VC73_STRSA</name>
<proteinExistence type="predicted"/>
<organism evidence="1">
    <name type="scientific">Streptococcus sanguinis</name>
    <dbReference type="NCBI Taxonomy" id="1305"/>
    <lineage>
        <taxon>Bacteria</taxon>
        <taxon>Bacillati</taxon>
        <taxon>Bacillota</taxon>
        <taxon>Bacilli</taxon>
        <taxon>Lactobacillales</taxon>
        <taxon>Streptococcaceae</taxon>
        <taxon>Streptococcus</taxon>
    </lineage>
</organism>
<dbReference type="AlphaFoldDB" id="A0A7Y0VC73"/>
<sequence length="88" mass="10456">MVKNEFRYIGIGNNYTYSPYFNGWYYFDEKGRAVIGWKEVDGKLLYFAKGPNPDLKYDYYHQKGGQIKGELWKIDGKLYFSMSGLERK</sequence>
<accession>A0A7Y0VC73</accession>
<evidence type="ECO:0000313" key="1">
    <source>
        <dbReference type="EMBL" id="NMX24862.1"/>
    </source>
</evidence>
<dbReference type="EMBL" id="JABBCN010000005">
    <property type="protein sequence ID" value="NMX24862.1"/>
    <property type="molecule type" value="Genomic_DNA"/>
</dbReference>
<dbReference type="Gene3D" id="2.10.270.10">
    <property type="entry name" value="Cholin Binding"/>
    <property type="match status" value="1"/>
</dbReference>
<gene>
    <name evidence="1" type="ORF">HGP05_10290</name>
</gene>
<comment type="caution">
    <text evidence="1">The sequence shown here is derived from an EMBL/GenBank/DDBJ whole genome shotgun (WGS) entry which is preliminary data.</text>
</comment>
<reference evidence="1" key="1">
    <citation type="submission" date="2020-04" db="EMBL/GenBank/DDBJ databases">
        <authorList>
            <person name="Chakraborty B."/>
            <person name="Walker A.R."/>
            <person name="Burne R.A."/>
        </authorList>
    </citation>
    <scope>NUCLEOTIDE SEQUENCE [LARGE SCALE GENOMIC DNA]</scope>
    <source>
        <strain evidence="1">BCA8</strain>
    </source>
</reference>